<feature type="binding site" evidence="9 13">
    <location>
        <position position="457"/>
    </location>
    <ligand>
        <name>Mn(2+)</name>
        <dbReference type="ChEBI" id="CHEBI:29035"/>
        <label>2</label>
    </ligand>
</feature>
<feature type="binding site" evidence="9 13">
    <location>
        <position position="416"/>
    </location>
    <ligand>
        <name>Mn(2+)</name>
        <dbReference type="ChEBI" id="CHEBI:29035"/>
        <label>1</label>
    </ligand>
</feature>
<dbReference type="OrthoDB" id="9800863at2"/>
<keyword evidence="6 9" id="KW-0324">Glycolysis</keyword>
<feature type="binding site" evidence="9 12">
    <location>
        <begin position="261"/>
        <end position="264"/>
    </location>
    <ligand>
        <name>substrate</name>
    </ligand>
</feature>
<dbReference type="GO" id="GO:0006007">
    <property type="term" value="P:glucose catabolic process"/>
    <property type="evidence" value="ECO:0007669"/>
    <property type="project" value="InterPro"/>
</dbReference>
<evidence type="ECO:0000313" key="17">
    <source>
        <dbReference type="Proteomes" id="UP000238375"/>
    </source>
</evidence>
<evidence type="ECO:0000256" key="11">
    <source>
        <dbReference type="PIRSR" id="PIRSR001492-1"/>
    </source>
</evidence>
<evidence type="ECO:0000256" key="13">
    <source>
        <dbReference type="PIRSR" id="PIRSR001492-3"/>
    </source>
</evidence>
<dbReference type="UniPathway" id="UPA00109">
    <property type="reaction ID" value="UER00186"/>
</dbReference>
<dbReference type="HAMAP" id="MF_01038">
    <property type="entry name" value="GpmI"/>
    <property type="match status" value="1"/>
</dbReference>
<dbReference type="SUPFAM" id="SSF64158">
    <property type="entry name" value="2,3-Bisphosphoglycerate-independent phosphoglycerate mutase, substrate-binding domain"/>
    <property type="match status" value="1"/>
</dbReference>
<dbReference type="FunFam" id="3.40.1450.10:FF:000002">
    <property type="entry name" value="2,3-bisphosphoglycerate-independent phosphoglycerate mutase"/>
    <property type="match status" value="1"/>
</dbReference>
<feature type="binding site" evidence="9 12">
    <location>
        <position position="122"/>
    </location>
    <ligand>
        <name>substrate</name>
    </ligand>
</feature>
<dbReference type="AlphaFoldDB" id="A0A2T0TBC8"/>
<comment type="function">
    <text evidence="2 9">Catalyzes the interconversion of 2-phosphoglycerate and 3-phosphoglycerate.</text>
</comment>
<dbReference type="InterPro" id="IPR036646">
    <property type="entry name" value="PGAM_B_sf"/>
</dbReference>
<dbReference type="RefSeq" id="WP_106136842.1">
    <property type="nucleotide sequence ID" value="NZ_PVTE01000004.1"/>
</dbReference>
<proteinExistence type="inferred from homology"/>
<keyword evidence="7 9" id="KW-0464">Manganese</keyword>
<dbReference type="Pfam" id="PF06415">
    <property type="entry name" value="iPGM_N"/>
    <property type="match status" value="1"/>
</dbReference>
<dbReference type="InterPro" id="IPR005995">
    <property type="entry name" value="Pgm_bpd_ind"/>
</dbReference>
<feature type="domain" description="Metalloenzyme" evidence="14">
    <location>
        <begin position="3"/>
        <end position="512"/>
    </location>
</feature>
<dbReference type="GO" id="GO:0005829">
    <property type="term" value="C:cytosol"/>
    <property type="evidence" value="ECO:0007669"/>
    <property type="project" value="TreeGrafter"/>
</dbReference>
<dbReference type="Gene3D" id="3.40.1450.10">
    <property type="entry name" value="BPG-independent phosphoglycerate mutase, domain B"/>
    <property type="match status" value="1"/>
</dbReference>
<evidence type="ECO:0000256" key="10">
    <source>
        <dbReference type="NCBIfam" id="TIGR01307"/>
    </source>
</evidence>
<organism evidence="16 17">
    <name type="scientific">Spirosoma oryzae</name>
    <dbReference type="NCBI Taxonomy" id="1469603"/>
    <lineage>
        <taxon>Bacteria</taxon>
        <taxon>Pseudomonadati</taxon>
        <taxon>Bacteroidota</taxon>
        <taxon>Cytophagia</taxon>
        <taxon>Cytophagales</taxon>
        <taxon>Cytophagaceae</taxon>
        <taxon>Spirosoma</taxon>
    </lineage>
</organism>
<evidence type="ECO:0000256" key="12">
    <source>
        <dbReference type="PIRSR" id="PIRSR001492-2"/>
    </source>
</evidence>
<comment type="catalytic activity">
    <reaction evidence="1 9">
        <text>(2R)-2-phosphoglycerate = (2R)-3-phosphoglycerate</text>
        <dbReference type="Rhea" id="RHEA:15901"/>
        <dbReference type="ChEBI" id="CHEBI:58272"/>
        <dbReference type="ChEBI" id="CHEBI:58289"/>
        <dbReference type="EC" id="5.4.2.12"/>
    </reaction>
</comment>
<protein>
    <recommendedName>
        <fullName evidence="9 10">2,3-bisphosphoglycerate-independent phosphoglycerate mutase</fullName>
        <shortName evidence="9">BPG-independent PGAM</shortName>
        <shortName evidence="9">Phosphoglyceromutase</shortName>
        <shortName evidence="9">iPGM</shortName>
        <ecNumber evidence="9 10">5.4.2.12</ecNumber>
    </recommendedName>
</protein>
<dbReference type="PANTHER" id="PTHR31637">
    <property type="entry name" value="2,3-BISPHOSPHOGLYCERATE-INDEPENDENT PHOSPHOGLYCERATE MUTASE"/>
    <property type="match status" value="1"/>
</dbReference>
<dbReference type="PIRSF" id="PIRSF001492">
    <property type="entry name" value="IPGAM"/>
    <property type="match status" value="1"/>
</dbReference>
<feature type="binding site" evidence="9 13">
    <location>
        <position position="475"/>
    </location>
    <ligand>
        <name>Mn(2+)</name>
        <dbReference type="ChEBI" id="CHEBI:29035"/>
        <label>1</label>
    </ligand>
</feature>
<evidence type="ECO:0000256" key="3">
    <source>
        <dbReference type="ARBA" id="ARBA00004798"/>
    </source>
</evidence>
<comment type="pathway">
    <text evidence="3 9">Carbohydrate degradation; glycolysis; pyruvate from D-glyceraldehyde 3-phosphate: step 3/5.</text>
</comment>
<comment type="cofactor">
    <cofactor evidence="9">
        <name>Mn(2+)</name>
        <dbReference type="ChEBI" id="CHEBI:29035"/>
    </cofactor>
    <text evidence="9">Binds 2 manganese ions per subunit.</text>
</comment>
<feature type="binding site" evidence="9 12">
    <location>
        <position position="189"/>
    </location>
    <ligand>
        <name>substrate</name>
    </ligand>
</feature>
<evidence type="ECO:0000256" key="9">
    <source>
        <dbReference type="HAMAP-Rule" id="MF_01038"/>
    </source>
</evidence>
<comment type="similarity">
    <text evidence="4 9">Belongs to the BPG-independent phosphoglycerate mutase family.</text>
</comment>
<dbReference type="GO" id="GO:0006096">
    <property type="term" value="P:glycolytic process"/>
    <property type="evidence" value="ECO:0007669"/>
    <property type="project" value="UniProtKB-UniRule"/>
</dbReference>
<feature type="binding site" evidence="9 13">
    <location>
        <position position="61"/>
    </location>
    <ligand>
        <name>Mn(2+)</name>
        <dbReference type="ChEBI" id="CHEBI:29035"/>
        <label>2</label>
    </ligand>
</feature>
<feature type="binding site" evidence="9 12">
    <location>
        <position position="334"/>
    </location>
    <ligand>
        <name>substrate</name>
    </ligand>
</feature>
<dbReference type="NCBIfam" id="TIGR01307">
    <property type="entry name" value="pgm_bpd_ind"/>
    <property type="match status" value="1"/>
</dbReference>
<dbReference type="Gene3D" id="3.40.720.10">
    <property type="entry name" value="Alkaline Phosphatase, subunit A"/>
    <property type="match status" value="1"/>
</dbReference>
<keyword evidence="17" id="KW-1185">Reference proteome</keyword>
<dbReference type="Proteomes" id="UP000238375">
    <property type="component" value="Unassembled WGS sequence"/>
</dbReference>
<feature type="binding site" evidence="9 13">
    <location>
        <position position="458"/>
    </location>
    <ligand>
        <name>Mn(2+)</name>
        <dbReference type="ChEBI" id="CHEBI:29035"/>
        <label>2</label>
    </ligand>
</feature>
<evidence type="ECO:0000313" key="16">
    <source>
        <dbReference type="EMBL" id="PRY42973.1"/>
    </source>
</evidence>
<dbReference type="CDD" id="cd16010">
    <property type="entry name" value="iPGM"/>
    <property type="match status" value="1"/>
</dbReference>
<feature type="binding site" evidence="9 13">
    <location>
        <position position="420"/>
    </location>
    <ligand>
        <name>Mn(2+)</name>
        <dbReference type="ChEBI" id="CHEBI:29035"/>
        <label>1</label>
    </ligand>
</feature>
<evidence type="ECO:0000256" key="4">
    <source>
        <dbReference type="ARBA" id="ARBA00008819"/>
    </source>
</evidence>
<dbReference type="InterPro" id="IPR017850">
    <property type="entry name" value="Alkaline_phosphatase_core_sf"/>
</dbReference>
<feature type="binding site" evidence="9 12">
    <location>
        <begin position="152"/>
        <end position="153"/>
    </location>
    <ligand>
        <name>substrate</name>
    </ligand>
</feature>
<dbReference type="PANTHER" id="PTHR31637:SF0">
    <property type="entry name" value="2,3-BISPHOSPHOGLYCERATE-INDEPENDENT PHOSPHOGLYCERATE MUTASE"/>
    <property type="match status" value="1"/>
</dbReference>
<evidence type="ECO:0000256" key="8">
    <source>
        <dbReference type="ARBA" id="ARBA00023235"/>
    </source>
</evidence>
<dbReference type="GO" id="GO:0004619">
    <property type="term" value="F:phosphoglycerate mutase activity"/>
    <property type="evidence" value="ECO:0007669"/>
    <property type="project" value="UniProtKB-UniRule"/>
</dbReference>
<evidence type="ECO:0000256" key="2">
    <source>
        <dbReference type="ARBA" id="ARBA00002315"/>
    </source>
</evidence>
<dbReference type="EC" id="5.4.2.12" evidence="9 10"/>
<evidence type="ECO:0000256" key="1">
    <source>
        <dbReference type="ARBA" id="ARBA00000370"/>
    </source>
</evidence>
<evidence type="ECO:0000259" key="15">
    <source>
        <dbReference type="Pfam" id="PF06415"/>
    </source>
</evidence>
<dbReference type="EMBL" id="PVTE01000004">
    <property type="protein sequence ID" value="PRY42973.1"/>
    <property type="molecule type" value="Genomic_DNA"/>
</dbReference>
<gene>
    <name evidence="9" type="primary">gpmI</name>
    <name evidence="16" type="ORF">CLV58_104103</name>
</gene>
<feature type="binding site" evidence="9 13">
    <location>
        <position position="11"/>
    </location>
    <ligand>
        <name>Mn(2+)</name>
        <dbReference type="ChEBI" id="CHEBI:29035"/>
        <label>2</label>
    </ligand>
</feature>
<feature type="domain" description="BPG-independent PGAM N-terminal" evidence="15">
    <location>
        <begin position="81"/>
        <end position="297"/>
    </location>
</feature>
<evidence type="ECO:0000256" key="5">
    <source>
        <dbReference type="ARBA" id="ARBA00022723"/>
    </source>
</evidence>
<dbReference type="Pfam" id="PF01676">
    <property type="entry name" value="Metalloenzyme"/>
    <property type="match status" value="1"/>
</dbReference>
<comment type="subunit">
    <text evidence="9">Monomer.</text>
</comment>
<dbReference type="InterPro" id="IPR006124">
    <property type="entry name" value="Metalloenzyme"/>
</dbReference>
<evidence type="ECO:0000259" key="14">
    <source>
        <dbReference type="Pfam" id="PF01676"/>
    </source>
</evidence>
<feature type="active site" description="Phosphoserine intermediate" evidence="9 11">
    <location>
        <position position="61"/>
    </location>
</feature>
<accession>A0A2T0TBC8</accession>
<keyword evidence="8 9" id="KW-0413">Isomerase</keyword>
<dbReference type="GO" id="GO:0030145">
    <property type="term" value="F:manganese ion binding"/>
    <property type="evidence" value="ECO:0007669"/>
    <property type="project" value="UniProtKB-UniRule"/>
</dbReference>
<feature type="binding site" evidence="9 12">
    <location>
        <position position="183"/>
    </location>
    <ligand>
        <name>substrate</name>
    </ligand>
</feature>
<sequence>MNKKVILIILDGWGIPINPAVSAIEAAHTPFINSLYGKYPHSTLEASGLAVGLPAGQMGNSEVGHMNLGAGRIVYQDLVKINKAVDEHTLDNEPVLTDALNFAKANGKKVHFIGLVSDGGVHAHINHLKGLLSIAHAHQLNDVFVHAFTDGRDTDPKGGVDYLSELQQHMAQTTGQIASVVGRYYAMDRDNRWERVKVAYDAMVNGIGQPISADGVISALQASYDADVTDEFIKPLIVSNAQGSPVAVIEEGDVVLCFNFRTDRGREITQALTQKDFPDQGMHKLNLNYITMTKYDDEFVGVNVIFEKDNLANTLGEVLAGAGKTQIRIAETEKYPHVTFFFSGGREEPFTGEKRLLCPSPKEMTVYDALGNATVIPIKTYDQKPEMSAFDIRDTIIPELESEETDFICLNFANTDMVGHTGVFEAVVKAAETADACAKAVTEAALAHGYTTIIIADHGNAEFMLNEDGSPNTAHTTNLVPCILVDKDYHPALNDGKLADIAPTILELLGVPKPPIMAGESLLKA</sequence>
<name>A0A2T0TBC8_9BACT</name>
<keyword evidence="5 9" id="KW-0479">Metal-binding</keyword>
<evidence type="ECO:0000256" key="7">
    <source>
        <dbReference type="ARBA" id="ARBA00023211"/>
    </source>
</evidence>
<evidence type="ECO:0000256" key="6">
    <source>
        <dbReference type="ARBA" id="ARBA00023152"/>
    </source>
</evidence>
<dbReference type="InterPro" id="IPR011258">
    <property type="entry name" value="BPG-indep_PGM_N"/>
</dbReference>
<dbReference type="SUPFAM" id="SSF53649">
    <property type="entry name" value="Alkaline phosphatase-like"/>
    <property type="match status" value="1"/>
</dbReference>
<comment type="caution">
    <text evidence="16">The sequence shown here is derived from an EMBL/GenBank/DDBJ whole genome shotgun (WGS) entry which is preliminary data.</text>
</comment>
<reference evidence="16 17" key="1">
    <citation type="submission" date="2018-03" db="EMBL/GenBank/DDBJ databases">
        <title>Genomic Encyclopedia of Archaeal and Bacterial Type Strains, Phase II (KMG-II): from individual species to whole genera.</title>
        <authorList>
            <person name="Goeker M."/>
        </authorList>
    </citation>
    <scope>NUCLEOTIDE SEQUENCE [LARGE SCALE GENOMIC DNA]</scope>
    <source>
        <strain evidence="16 17">DSM 28354</strain>
    </source>
</reference>